<dbReference type="AlphaFoldDB" id="A0A5C4YA77"/>
<evidence type="ECO:0000256" key="1">
    <source>
        <dbReference type="SAM" id="Phobius"/>
    </source>
</evidence>
<name>A0A5C4YA77_9DEIO</name>
<feature type="transmembrane region" description="Helical" evidence="1">
    <location>
        <begin position="12"/>
        <end position="30"/>
    </location>
</feature>
<dbReference type="EMBL" id="VDMO01000003">
    <property type="protein sequence ID" value="TNM72346.1"/>
    <property type="molecule type" value="Genomic_DNA"/>
</dbReference>
<dbReference type="Proteomes" id="UP000313988">
    <property type="component" value="Unassembled WGS sequence"/>
</dbReference>
<evidence type="ECO:0000313" key="2">
    <source>
        <dbReference type="EMBL" id="MBB6015964.1"/>
    </source>
</evidence>
<keyword evidence="1" id="KW-0472">Membrane</keyword>
<gene>
    <name evidence="3" type="ORF">FHR04_03350</name>
    <name evidence="2" type="ORF">HNQ04_001196</name>
</gene>
<organism evidence="3 4">
    <name type="scientific">Deinococcus radiopugnans ATCC 19172</name>
    <dbReference type="NCBI Taxonomy" id="585398"/>
    <lineage>
        <taxon>Bacteria</taxon>
        <taxon>Thermotogati</taxon>
        <taxon>Deinococcota</taxon>
        <taxon>Deinococci</taxon>
        <taxon>Deinococcales</taxon>
        <taxon>Deinococcaceae</taxon>
        <taxon>Deinococcus</taxon>
    </lineage>
</organism>
<evidence type="ECO:0000313" key="5">
    <source>
        <dbReference type="Proteomes" id="UP000629870"/>
    </source>
</evidence>
<keyword evidence="5" id="KW-1185">Reference proteome</keyword>
<reference evidence="2 5" key="2">
    <citation type="submission" date="2020-08" db="EMBL/GenBank/DDBJ databases">
        <title>Genomic Encyclopedia of Type Strains, Phase IV (KMG-IV): sequencing the most valuable type-strain genomes for metagenomic binning, comparative biology and taxonomic classification.</title>
        <authorList>
            <person name="Goeker M."/>
        </authorList>
    </citation>
    <scope>NUCLEOTIDE SEQUENCE [LARGE SCALE GENOMIC DNA]</scope>
    <source>
        <strain evidence="2 5">DSM 12027</strain>
    </source>
</reference>
<protein>
    <submittedName>
        <fullName evidence="2">AcrR family transcriptional regulator</fullName>
    </submittedName>
</protein>
<dbReference type="EMBL" id="JACHEW010000004">
    <property type="protein sequence ID" value="MBB6015964.1"/>
    <property type="molecule type" value="Genomic_DNA"/>
</dbReference>
<dbReference type="Proteomes" id="UP000629870">
    <property type="component" value="Unassembled WGS sequence"/>
</dbReference>
<feature type="transmembrane region" description="Helical" evidence="1">
    <location>
        <begin position="89"/>
        <end position="111"/>
    </location>
</feature>
<accession>A0A5C4YA77</accession>
<evidence type="ECO:0000313" key="4">
    <source>
        <dbReference type="Proteomes" id="UP000313988"/>
    </source>
</evidence>
<comment type="caution">
    <text evidence="3">The sequence shown here is derived from an EMBL/GenBank/DDBJ whole genome shotgun (WGS) entry which is preliminary data.</text>
</comment>
<evidence type="ECO:0000313" key="3">
    <source>
        <dbReference type="EMBL" id="TNM72346.1"/>
    </source>
</evidence>
<keyword evidence="1" id="KW-1133">Transmembrane helix</keyword>
<keyword evidence="1" id="KW-0812">Transmembrane</keyword>
<feature type="transmembrane region" description="Helical" evidence="1">
    <location>
        <begin position="50"/>
        <end position="69"/>
    </location>
</feature>
<reference evidence="3 4" key="1">
    <citation type="submission" date="2019-06" db="EMBL/GenBank/DDBJ databases">
        <title>Genome sequence of Deinococcus radiopugnans ATCC 19172.</title>
        <authorList>
            <person name="Maclea K.S."/>
            <person name="Maynard C.R."/>
        </authorList>
    </citation>
    <scope>NUCLEOTIDE SEQUENCE [LARGE SCALE GENOMIC DNA]</scope>
    <source>
        <strain evidence="3 4">ATCC 19172</strain>
    </source>
</reference>
<dbReference type="RefSeq" id="WP_139400808.1">
    <property type="nucleotide sequence ID" value="NZ_JACHEW010000004.1"/>
</dbReference>
<proteinExistence type="predicted"/>
<sequence>MSYVWTVMFEQVFVLSFTLLTLYVAAYTFAAQQVAQRYSPRWLEMMRRPYAVAPLFMLSLGVGVAGYAVVHQAEWKSRSSQVEADTLAFAIGMVILGVAVVWIMGLWDSLFDVESPRNLSKILASDDLLYDVLYGMLARRDRVLWSRLLRKASERLEWVEALHQWLRDTPEALREPWLVQEAMSEFSRELQSGQAKSRWDVLRLLMDASLQHGAAEEALDRFQMVLLHLSVLKVWDSAHWNIMTTLAELFWRDLSGQPRIYLSEGVGEETQYMVTSRLERLCDLMLEVGNVNILNQCMTGVGYFVRDVADDNAVTLADRLVQRPGLLAALQVNALRELLNGLNFARRGPTAAYEGSRIDRQRVVDHIVNDVLASCRDRLERQIFEDLVRTGGMRIGEDGNWRSVFGQEAQGRSLPSSSRTLLNWIKKISSRRENTNELSVHRATVLEKSRD</sequence>